<keyword evidence="7 21" id="KW-0808">Transferase</keyword>
<dbReference type="FunFam" id="3.30.300.110:FF:000001">
    <property type="entry name" value="tRNA (guanine(37)-N1)-methyltransferase"/>
    <property type="match status" value="1"/>
</dbReference>
<keyword evidence="6 21" id="KW-0489">Methyltransferase</keyword>
<keyword evidence="5 21" id="KW-0963">Cytoplasm</keyword>
<feature type="repeat" description="Solcar" evidence="22">
    <location>
        <begin position="1010"/>
        <end position="1098"/>
    </location>
</feature>
<dbReference type="GO" id="GO:0015183">
    <property type="term" value="F:L-aspartate transmembrane transporter activity"/>
    <property type="evidence" value="ECO:0007669"/>
    <property type="project" value="TreeGrafter"/>
</dbReference>
<dbReference type="Proteomes" id="UP000620124">
    <property type="component" value="Unassembled WGS sequence"/>
</dbReference>
<evidence type="ECO:0000256" key="15">
    <source>
        <dbReference type="ARBA" id="ARBA00023128"/>
    </source>
</evidence>
<feature type="domain" description="EF-hand" evidence="24">
    <location>
        <begin position="558"/>
        <end position="593"/>
    </location>
</feature>
<keyword evidence="16 22" id="KW-0472">Membrane</keyword>
<dbReference type="InterPro" id="IPR018247">
    <property type="entry name" value="EF_Hand_1_Ca_BS"/>
</dbReference>
<keyword evidence="10 21" id="KW-0819">tRNA processing</keyword>
<dbReference type="PANTHER" id="PTHR45678:SF9">
    <property type="entry name" value="CALCIUM-BINDING MITOCHONDRIAL CARRIER PROTEIN ARALAR1"/>
    <property type="match status" value="1"/>
</dbReference>
<dbReference type="OrthoDB" id="2161at2759"/>
<evidence type="ECO:0000256" key="8">
    <source>
        <dbReference type="ARBA" id="ARBA00022691"/>
    </source>
</evidence>
<feature type="binding site" evidence="21">
    <location>
        <position position="241"/>
    </location>
    <ligand>
        <name>S-adenosyl-L-methionine</name>
        <dbReference type="ChEBI" id="CHEBI:59789"/>
    </ligand>
</feature>
<evidence type="ECO:0000256" key="23">
    <source>
        <dbReference type="SAM" id="MobiDB-lite"/>
    </source>
</evidence>
<name>A0A8H7CRI1_9AGAR</name>
<dbReference type="GO" id="GO:0043490">
    <property type="term" value="P:malate-aspartate shuttle"/>
    <property type="evidence" value="ECO:0007669"/>
    <property type="project" value="UniProtKB-ARBA"/>
</dbReference>
<feature type="region of interest" description="Disordered" evidence="23">
    <location>
        <begin position="325"/>
        <end position="356"/>
    </location>
</feature>
<proteinExistence type="inferred from homology"/>
<evidence type="ECO:0000256" key="9">
    <source>
        <dbReference type="ARBA" id="ARBA00022692"/>
    </source>
</evidence>
<dbReference type="InterPro" id="IPR056744">
    <property type="entry name" value="TRM5/TYW2-like_N"/>
</dbReference>
<keyword evidence="9 22" id="KW-0812">Transmembrane</keyword>
<evidence type="ECO:0000313" key="27">
    <source>
        <dbReference type="Proteomes" id="UP000620124"/>
    </source>
</evidence>
<dbReference type="InterPro" id="IPR025792">
    <property type="entry name" value="tRNA_Gua_MeTrfase_euk"/>
</dbReference>
<dbReference type="InterPro" id="IPR051028">
    <property type="entry name" value="Mito_Solute_Carrier"/>
</dbReference>
<feature type="binding site" evidence="21">
    <location>
        <begin position="279"/>
        <end position="280"/>
    </location>
    <ligand>
        <name>S-adenosyl-L-methionine</name>
        <dbReference type="ChEBI" id="CHEBI:59789"/>
    </ligand>
</feature>
<feature type="binding site" evidence="21">
    <location>
        <position position="369"/>
    </location>
    <ligand>
        <name>S-adenosyl-L-methionine</name>
        <dbReference type="ChEBI" id="CHEBI:59789"/>
    </ligand>
</feature>
<dbReference type="GO" id="GO:0005634">
    <property type="term" value="C:nucleus"/>
    <property type="evidence" value="ECO:0007669"/>
    <property type="project" value="UniProtKB-SubCell"/>
</dbReference>
<dbReference type="InterPro" id="IPR056743">
    <property type="entry name" value="TRM5-TYW2-like_MTfase"/>
</dbReference>
<dbReference type="PANTHER" id="PTHR45678">
    <property type="entry name" value="MITOCHONDRIAL 2-OXODICARBOXYLATE CARRIER 1-RELATED"/>
    <property type="match status" value="1"/>
</dbReference>
<dbReference type="CDD" id="cd00051">
    <property type="entry name" value="EFh"/>
    <property type="match status" value="1"/>
</dbReference>
<evidence type="ECO:0000256" key="2">
    <source>
        <dbReference type="ARBA" id="ARBA00006375"/>
    </source>
</evidence>
<dbReference type="InterPro" id="IPR018108">
    <property type="entry name" value="MCP_transmembrane"/>
</dbReference>
<dbReference type="EMBL" id="JACAZI010000012">
    <property type="protein sequence ID" value="KAF7347604.1"/>
    <property type="molecule type" value="Genomic_DNA"/>
</dbReference>
<evidence type="ECO:0000256" key="16">
    <source>
        <dbReference type="ARBA" id="ARBA00023136"/>
    </source>
</evidence>
<comment type="function">
    <text evidence="21">Specifically methylates the N1 position of guanosine-37 in various cytoplasmic and mitochondrial tRNAs. Methylation is not dependent on the nature of the nucleoside 5' of the target nucleoside. This is the first step in the biosynthesis of wybutosine (yW), a modified base adjacent to the anticodon of tRNAs and required for accurate decoding.</text>
</comment>
<dbReference type="InterPro" id="IPR023395">
    <property type="entry name" value="MCP_dom_sf"/>
</dbReference>
<comment type="subunit">
    <text evidence="21">Monomer.</text>
</comment>
<evidence type="ECO:0000256" key="22">
    <source>
        <dbReference type="PROSITE-ProRule" id="PRU00282"/>
    </source>
</evidence>
<evidence type="ECO:0000256" key="11">
    <source>
        <dbReference type="ARBA" id="ARBA00022737"/>
    </source>
</evidence>
<evidence type="ECO:0000256" key="12">
    <source>
        <dbReference type="ARBA" id="ARBA00022792"/>
    </source>
</evidence>
<evidence type="ECO:0000256" key="17">
    <source>
        <dbReference type="ARBA" id="ARBA00023242"/>
    </source>
</evidence>
<dbReference type="SMART" id="SM00054">
    <property type="entry name" value="EFh"/>
    <property type="match status" value="2"/>
</dbReference>
<evidence type="ECO:0000256" key="13">
    <source>
        <dbReference type="ARBA" id="ARBA00022837"/>
    </source>
</evidence>
<dbReference type="SUPFAM" id="SSF103506">
    <property type="entry name" value="Mitochondrial carrier"/>
    <property type="match status" value="1"/>
</dbReference>
<keyword evidence="14" id="KW-1133">Transmembrane helix</keyword>
<dbReference type="InterPro" id="IPR002048">
    <property type="entry name" value="EF_hand_dom"/>
</dbReference>
<comment type="similarity">
    <text evidence="21">Belongs to the TRM5 / TYW2 family.</text>
</comment>
<dbReference type="HAMAP" id="MF_03152">
    <property type="entry name" value="TRM5"/>
    <property type="match status" value="1"/>
</dbReference>
<dbReference type="Gene3D" id="1.10.238.10">
    <property type="entry name" value="EF-hand"/>
    <property type="match status" value="2"/>
</dbReference>
<dbReference type="SUPFAM" id="SSF53335">
    <property type="entry name" value="S-adenosyl-L-methionine-dependent methyltransferases"/>
    <property type="match status" value="1"/>
</dbReference>
<sequence>MLFSFFTTSLKQPRLVLRRQMTLDASPPFVTGLLNPLDKTLFHKSIPILAARFPGTKLGAVRKSEPMRCAVIDLPRLRSVIPDPSDPTGDRLVLLKVSSEVDLPIDTVNFLKTESNGLVPYTLELDYDYWTADDIIQAILPEALRERSPVGFAMTGHIAHVNLKDEYLPYKHQIGQILLDKNPQIRTVVNKLDTIDNQFRFFKMELLAGDPDYVVEHHEADCRFTFDFTQVYWNSRLHTEHERLVQIFNPEDVVADVFAGVGPFAIPAAKKGCAVLANDLNPQSAKYLSVNVENNRLMSSGFPCEDGRAFIQDAVKRLIAEPFPAYSGPRKSKTQENKERRKQRSLGSQATDTNAPSLTRNKISHFVMNLPDSAITFLDAFRGILSHQNRQEVEKIYSTMPMIHCHCFTREIEPDLARVDILKRVEEKIGHPVLEDLSLHLVRTGRDMSLFSRIFPAIHSDSDKSGSLTSALKTVRTAVAVPETELKRWRRIFDANAKVVNGEKYLDSESFVNAIAPSGDLSKIGRAQFAILFRVADTSRRGLVSWEDFTVFETVLKRPDADYWMAFQYFDVDHSGSIDYNEFKTVFSANLGPDAIPFDFDWCVRRLSARGPMPTPFYPTATGSNYTWGKKNGSHVLGYHEFTQLMKGLQGERLRQAFKYLDKDEDGFILPEQFKQIILEIAGHKLSDAVIDRLPTLCTLSPGQGVSYSEVIAFHNVIREMDMIERIIREATAKTKDGRIDQSDFLDHAASSSRYSLFTPMEASIIFHFAGRGSGAQRLALIDFAQLLDPRWRAPHDEFEVTPAPTSFLQGFLHSAYSFVQGGIAGGIGATIVYPIDMVKTRMQNQRSTVVGQLLYKNSLDCARKILRNEGFLGFYRGLGPQLVGVAPEKAIKLTVNDIIRGQATDPETGRIKFYWELIAGGTAGGCQVVFTNPLEIVKIRLQVQGEAAKAEGFAPKGAVHIIRQLGVLGLYKGASACLLRDIPFSAIYFPTYGHLKKDVFHEGYNGKQLSFVELLASAGIAGMPAAYLTTPADVVKTRLQVEARKGQTHYKGLMDAFTTIYREEGFRALFKGGPARIIRSSPQFAFTLMSYEMFKKLMPYPWDAKPRQMETALTVRPDEMSKPTLFTMKSIIFGLSLASAAVAQVVNGVSMVSVTATPTPSAANNGGSGSPPQSQVTQAPSSSSGDDFYQQMPYSSYMSGGYKSLNCGYGYSKQSDGSCKPESWYTQPSTDFGCYETIIINNKDGGSNYGGGYGGNNNCYNTQTVTMTETQTMTETMTSTVTVPTTITMTETQTMTDTQTNTELITRTQVYTSVETVPTTRIWTSTVVSDRTKTIEQTFTATETSTINRVYTKTNTETDTKTQTIDHTVTDLMTATIFSTIVKPTTYVQTSVETKVIDNTKTIEETQTQTKTEMFTSIETQVMTDTVTKFRTMTDTMTVTKPTTILSTYVTTQVNDRTETQVETMTSTITDNVTELQTTTYLSVQTETATVTSTDIRNVQETGLSNCLYKCKSSYGLSGGNNNQYNTYAGTTTSTSSTYEQTGSSNYGSSYGGNSGARATVAAPARTTAARTAVRTAGRAAAKRLW</sequence>
<dbReference type="SUPFAM" id="SSF47473">
    <property type="entry name" value="EF-hand"/>
    <property type="match status" value="2"/>
</dbReference>
<dbReference type="PRINTS" id="PR00926">
    <property type="entry name" value="MITOCARRIER"/>
</dbReference>
<dbReference type="Gene3D" id="1.50.40.10">
    <property type="entry name" value="Mitochondrial carrier domain"/>
    <property type="match status" value="1"/>
</dbReference>
<dbReference type="InterPro" id="IPR002067">
    <property type="entry name" value="MCP"/>
</dbReference>
<evidence type="ECO:0000259" key="25">
    <source>
        <dbReference type="PROSITE" id="PS51684"/>
    </source>
</evidence>
<dbReference type="GO" id="GO:0052906">
    <property type="term" value="F:tRNA (guanine(37)-N1)-methyltransferase activity"/>
    <property type="evidence" value="ECO:0007669"/>
    <property type="project" value="UniProtKB-UniRule"/>
</dbReference>
<evidence type="ECO:0000256" key="18">
    <source>
        <dbReference type="ARBA" id="ARBA00038674"/>
    </source>
</evidence>
<comment type="catalytic activity">
    <reaction evidence="19 21">
        <text>guanosine(37) in tRNA + S-adenosyl-L-methionine = N(1)-methylguanosine(37) in tRNA + S-adenosyl-L-homocysteine + H(+)</text>
        <dbReference type="Rhea" id="RHEA:36899"/>
        <dbReference type="Rhea" id="RHEA-COMP:10145"/>
        <dbReference type="Rhea" id="RHEA-COMP:10147"/>
        <dbReference type="ChEBI" id="CHEBI:15378"/>
        <dbReference type="ChEBI" id="CHEBI:57856"/>
        <dbReference type="ChEBI" id="CHEBI:59789"/>
        <dbReference type="ChEBI" id="CHEBI:73542"/>
        <dbReference type="ChEBI" id="CHEBI:74269"/>
        <dbReference type="EC" id="2.1.1.228"/>
    </reaction>
</comment>
<dbReference type="FunFam" id="1.50.40.10:FF:000004">
    <property type="entry name" value="Calcium-binding mitochondrial carrier protein Aralar1"/>
    <property type="match status" value="1"/>
</dbReference>
<dbReference type="EC" id="2.1.1.228" evidence="21"/>
<evidence type="ECO:0000256" key="4">
    <source>
        <dbReference type="ARBA" id="ARBA00022448"/>
    </source>
</evidence>
<reference evidence="26" key="1">
    <citation type="submission" date="2020-05" db="EMBL/GenBank/DDBJ databases">
        <title>Mycena genomes resolve the evolution of fungal bioluminescence.</title>
        <authorList>
            <person name="Tsai I.J."/>
        </authorList>
    </citation>
    <scope>NUCLEOTIDE SEQUENCE</scope>
    <source>
        <strain evidence="26">CCC161011</strain>
    </source>
</reference>
<feature type="domain" description="EF-hand" evidence="24">
    <location>
        <begin position="649"/>
        <end position="684"/>
    </location>
</feature>
<evidence type="ECO:0000313" key="26">
    <source>
        <dbReference type="EMBL" id="KAF7347604.1"/>
    </source>
</evidence>
<comment type="similarity">
    <text evidence="3">Belongs to the class I-like SAM-binding methyltransferase superfamily. TRM5/TYW2 family.</text>
</comment>
<dbReference type="InterPro" id="IPR011992">
    <property type="entry name" value="EF-hand-dom_pair"/>
</dbReference>
<evidence type="ECO:0000256" key="7">
    <source>
        <dbReference type="ARBA" id="ARBA00022679"/>
    </source>
</evidence>
<keyword evidence="15 21" id="KW-0496">Mitochondrion</keyword>
<organism evidence="26 27">
    <name type="scientific">Mycena venus</name>
    <dbReference type="NCBI Taxonomy" id="2733690"/>
    <lineage>
        <taxon>Eukaryota</taxon>
        <taxon>Fungi</taxon>
        <taxon>Dikarya</taxon>
        <taxon>Basidiomycota</taxon>
        <taxon>Agaricomycotina</taxon>
        <taxon>Agaricomycetes</taxon>
        <taxon>Agaricomycetidae</taxon>
        <taxon>Agaricales</taxon>
        <taxon>Marasmiineae</taxon>
        <taxon>Mycenaceae</taxon>
        <taxon>Mycena</taxon>
    </lineage>
</organism>
<keyword evidence="11" id="KW-0677">Repeat</keyword>
<evidence type="ECO:0000256" key="14">
    <source>
        <dbReference type="ARBA" id="ARBA00022989"/>
    </source>
</evidence>
<keyword evidence="8 21" id="KW-0949">S-adenosyl-L-methionine</keyword>
<dbReference type="Pfam" id="PF00153">
    <property type="entry name" value="Mito_carr"/>
    <property type="match status" value="3"/>
</dbReference>
<comment type="subcellular location">
    <subcellularLocation>
        <location evidence="1">Mitochondrion inner membrane</location>
        <topology evidence="1">Multi-pass membrane protein</topology>
    </subcellularLocation>
    <subcellularLocation>
        <location evidence="21">Mitochondrion matrix</location>
    </subcellularLocation>
    <subcellularLocation>
        <location evidence="21">Nucleus</location>
    </subcellularLocation>
    <subcellularLocation>
        <location evidence="21">Cytoplasm</location>
    </subcellularLocation>
    <text evidence="21">Predominantly in the mitochondria and in the nucleus.</text>
</comment>
<feature type="repeat" description="Solcar" evidence="22">
    <location>
        <begin position="813"/>
        <end position="903"/>
    </location>
</feature>
<dbReference type="PROSITE" id="PS00018">
    <property type="entry name" value="EF_HAND_1"/>
    <property type="match status" value="1"/>
</dbReference>
<evidence type="ECO:0000256" key="10">
    <source>
        <dbReference type="ARBA" id="ARBA00022694"/>
    </source>
</evidence>
<feature type="repeat" description="Solcar" evidence="22">
    <location>
        <begin position="912"/>
        <end position="999"/>
    </location>
</feature>
<dbReference type="PROSITE" id="PS51684">
    <property type="entry name" value="SAM_MT_TRM5_TYW2"/>
    <property type="match status" value="1"/>
</dbReference>
<keyword evidence="27" id="KW-1185">Reference proteome</keyword>
<feature type="domain" description="SAM-dependent methyltransferase TRM5/TYW2-type" evidence="25">
    <location>
        <begin position="152"/>
        <end position="457"/>
    </location>
</feature>
<evidence type="ECO:0000256" key="19">
    <source>
        <dbReference type="ARBA" id="ARBA00047783"/>
    </source>
</evidence>
<keyword evidence="13" id="KW-0106">Calcium</keyword>
<dbReference type="GO" id="GO:0005509">
    <property type="term" value="F:calcium ion binding"/>
    <property type="evidence" value="ECO:0007669"/>
    <property type="project" value="InterPro"/>
</dbReference>
<evidence type="ECO:0000259" key="24">
    <source>
        <dbReference type="PROSITE" id="PS50222"/>
    </source>
</evidence>
<evidence type="ECO:0000256" key="6">
    <source>
        <dbReference type="ARBA" id="ARBA00022603"/>
    </source>
</evidence>
<comment type="similarity">
    <text evidence="2">Belongs to the mitochondrial carrier (TC 2.A.29) family.</text>
</comment>
<feature type="compositionally biased region" description="Low complexity" evidence="23">
    <location>
        <begin position="1534"/>
        <end position="1550"/>
    </location>
</feature>
<evidence type="ECO:0000256" key="21">
    <source>
        <dbReference type="HAMAP-Rule" id="MF_03152"/>
    </source>
</evidence>
<dbReference type="GO" id="GO:0005759">
    <property type="term" value="C:mitochondrial matrix"/>
    <property type="evidence" value="ECO:0007669"/>
    <property type="project" value="UniProtKB-SubCell"/>
</dbReference>
<dbReference type="InterPro" id="IPR029063">
    <property type="entry name" value="SAM-dependent_MTases_sf"/>
</dbReference>
<evidence type="ECO:0000256" key="1">
    <source>
        <dbReference type="ARBA" id="ARBA00004448"/>
    </source>
</evidence>
<feature type="binding site" evidence="21">
    <location>
        <begin position="306"/>
        <end position="307"/>
    </location>
    <ligand>
        <name>S-adenosyl-L-methionine</name>
        <dbReference type="ChEBI" id="CHEBI:59789"/>
    </ligand>
</feature>
<feature type="compositionally biased region" description="Polar residues" evidence="23">
    <location>
        <begin position="345"/>
        <end position="356"/>
    </location>
</feature>
<dbReference type="Pfam" id="PF02475">
    <property type="entry name" value="TRM5-TYW2_MTfase"/>
    <property type="match status" value="1"/>
</dbReference>
<dbReference type="PROSITE" id="PS50222">
    <property type="entry name" value="EF_HAND_2"/>
    <property type="match status" value="2"/>
</dbReference>
<accession>A0A8H7CRI1</accession>
<keyword evidence="12" id="KW-0999">Mitochondrion inner membrane</keyword>
<evidence type="ECO:0000256" key="5">
    <source>
        <dbReference type="ARBA" id="ARBA00022490"/>
    </source>
</evidence>
<comment type="caution">
    <text evidence="26">The sequence shown here is derived from an EMBL/GenBank/DDBJ whole genome shotgun (WGS) entry which is preliminary data.</text>
</comment>
<comment type="function">
    <text evidence="20">Calcium-dependent mitochondrial aspartate and glutamate carrier. Transport of glutamate in mitochondria is required for mitochondrial transamination reactions and ornithine synthesis. Plays also a role in malate-aspartate NADH shuttle, which is critical for growth on acetate and fatty acids.</text>
</comment>
<dbReference type="InterPro" id="IPR030382">
    <property type="entry name" value="MeTrfase_TRM5/TYW2"/>
</dbReference>
<gene>
    <name evidence="21" type="primary">TRM5</name>
    <name evidence="26" type="ORF">MVEN_01517300</name>
</gene>
<comment type="subunit">
    <text evidence="18">Homodimer (via N-terminus).</text>
</comment>
<dbReference type="GO" id="GO:0005743">
    <property type="term" value="C:mitochondrial inner membrane"/>
    <property type="evidence" value="ECO:0007669"/>
    <property type="project" value="UniProtKB-SubCell"/>
</dbReference>
<feature type="region of interest" description="Disordered" evidence="23">
    <location>
        <begin position="1161"/>
        <end position="1186"/>
    </location>
</feature>
<keyword evidence="17 21" id="KW-0539">Nucleus</keyword>
<keyword evidence="4" id="KW-0813">Transport</keyword>
<dbReference type="Gene3D" id="3.40.50.150">
    <property type="entry name" value="Vaccinia Virus protein VP39"/>
    <property type="match status" value="1"/>
</dbReference>
<dbReference type="GO" id="GO:0070901">
    <property type="term" value="P:mitochondrial tRNA methylation"/>
    <property type="evidence" value="ECO:0007669"/>
    <property type="project" value="UniProtKB-ARBA"/>
</dbReference>
<evidence type="ECO:0000256" key="20">
    <source>
        <dbReference type="ARBA" id="ARBA00059916"/>
    </source>
</evidence>
<feature type="region of interest" description="Disordered" evidence="23">
    <location>
        <begin position="1534"/>
        <end position="1558"/>
    </location>
</feature>
<dbReference type="Gene3D" id="3.30.300.110">
    <property type="entry name" value="Met-10+ protein-like domains"/>
    <property type="match status" value="1"/>
</dbReference>
<protein>
    <recommendedName>
        <fullName evidence="21">tRNA (guanine(37)-N1)-methyltransferase</fullName>
        <ecNumber evidence="21">2.1.1.228</ecNumber>
    </recommendedName>
    <alternativeName>
        <fullName evidence="21">M1G-methyltransferase</fullName>
    </alternativeName>
    <alternativeName>
        <fullName evidence="21">tRNA [GM37] methyltransferase</fullName>
    </alternativeName>
    <alternativeName>
        <fullName evidence="21">tRNA methyltransferase 5</fullName>
    </alternativeName>
</protein>
<dbReference type="Pfam" id="PF25133">
    <property type="entry name" value="TYW2_N_2"/>
    <property type="match status" value="1"/>
</dbReference>
<dbReference type="PROSITE" id="PS50920">
    <property type="entry name" value="SOLCAR"/>
    <property type="match status" value="3"/>
</dbReference>
<evidence type="ECO:0000256" key="3">
    <source>
        <dbReference type="ARBA" id="ARBA00009775"/>
    </source>
</evidence>
<dbReference type="Pfam" id="PF13202">
    <property type="entry name" value="EF-hand_5"/>
    <property type="match status" value="1"/>
</dbReference>
<dbReference type="GO" id="GO:0005313">
    <property type="term" value="F:L-glutamate transmembrane transporter activity"/>
    <property type="evidence" value="ECO:0007669"/>
    <property type="project" value="TreeGrafter"/>
</dbReference>